<gene>
    <name evidence="1" type="ORF">ABEB36_002953</name>
</gene>
<evidence type="ECO:0000313" key="1">
    <source>
        <dbReference type="EMBL" id="KAL1513554.1"/>
    </source>
</evidence>
<proteinExistence type="predicted"/>
<dbReference type="Proteomes" id="UP001566132">
    <property type="component" value="Unassembled WGS sequence"/>
</dbReference>
<evidence type="ECO:0008006" key="3">
    <source>
        <dbReference type="Google" id="ProtNLM"/>
    </source>
</evidence>
<reference evidence="1 2" key="1">
    <citation type="submission" date="2024-05" db="EMBL/GenBank/DDBJ databases">
        <title>Genetic variation in Jamaican populations of the coffee berry borer (Hypothenemus hampei).</title>
        <authorList>
            <person name="Errbii M."/>
            <person name="Myrie A."/>
        </authorList>
    </citation>
    <scope>NUCLEOTIDE SEQUENCE [LARGE SCALE GENOMIC DNA]</scope>
    <source>
        <strain evidence="1">JA-Hopewell-2020-01-JO</strain>
        <tissue evidence="1">Whole body</tissue>
    </source>
</reference>
<accession>A0ABD1FB70</accession>
<protein>
    <recommendedName>
        <fullName evidence="3">DDE-1 domain-containing protein</fullName>
    </recommendedName>
</protein>
<dbReference type="EMBL" id="JBDJPC010000002">
    <property type="protein sequence ID" value="KAL1513554.1"/>
    <property type="molecule type" value="Genomic_DNA"/>
</dbReference>
<keyword evidence="2" id="KW-1185">Reference proteome</keyword>
<evidence type="ECO:0000313" key="2">
    <source>
        <dbReference type="Proteomes" id="UP001566132"/>
    </source>
</evidence>
<sequence>MPRCIGSYNVISKAWQNVSSATIVNCFAKAGFQQHQLNDHYDEEGELPLSIYANMSSCVTNCGGSTDDVDIFLDIDNNLSTEDNSLDLNLKNLTIENDVVESDEETTDAEPDQNISSYRELFQLIKQLKTFAKNICQK</sequence>
<dbReference type="AlphaFoldDB" id="A0ABD1FB70"/>
<organism evidence="1 2">
    <name type="scientific">Hypothenemus hampei</name>
    <name type="common">Coffee berry borer</name>
    <dbReference type="NCBI Taxonomy" id="57062"/>
    <lineage>
        <taxon>Eukaryota</taxon>
        <taxon>Metazoa</taxon>
        <taxon>Ecdysozoa</taxon>
        <taxon>Arthropoda</taxon>
        <taxon>Hexapoda</taxon>
        <taxon>Insecta</taxon>
        <taxon>Pterygota</taxon>
        <taxon>Neoptera</taxon>
        <taxon>Endopterygota</taxon>
        <taxon>Coleoptera</taxon>
        <taxon>Polyphaga</taxon>
        <taxon>Cucujiformia</taxon>
        <taxon>Curculionidae</taxon>
        <taxon>Scolytinae</taxon>
        <taxon>Hypothenemus</taxon>
    </lineage>
</organism>
<comment type="caution">
    <text evidence="1">The sequence shown here is derived from an EMBL/GenBank/DDBJ whole genome shotgun (WGS) entry which is preliminary data.</text>
</comment>
<name>A0ABD1FB70_HYPHA</name>